<reference evidence="2" key="1">
    <citation type="submission" date="2019-08" db="EMBL/GenBank/DDBJ databases">
        <title>The genome of the North American firefly Photinus pyralis.</title>
        <authorList>
            <consortium name="Photinus pyralis genome working group"/>
            <person name="Fallon T.R."/>
            <person name="Sander Lower S.E."/>
            <person name="Weng J.-K."/>
        </authorList>
    </citation>
    <scope>NUCLEOTIDE SEQUENCE</scope>
    <source>
        <strain evidence="2">TRF0915ILg1</strain>
        <tissue evidence="2">Whole body</tissue>
    </source>
</reference>
<feature type="compositionally biased region" description="Low complexity" evidence="1">
    <location>
        <begin position="278"/>
        <end position="289"/>
    </location>
</feature>
<sequence length="289" mass="32570">MGSSETTLTTGYSYESGHERAVRLRRDQLCVCESHGDKRRSNGDNELELKVSIQKAAKEIRFHESTLSERLKRGQETKKLGRYRTTFAEDQEKQLIQHCIDLDKSSTGQTEVSKTVAAKQDQTVTLVCTMSAVDHYKHFFFIVTRRRFNRLLIKDDPVGCDMAVADEGSETAKVTFEKAVTVEIITRGFKVADIYPFDRNVFTDADFIPSQDTDQDLQEESNEENQNDHRQTQCPQVDELSVAPEEIFSPRNSPSNSSMYVPNDVQSTTSCLSSAIQPSTSTTTPTSET</sequence>
<organism evidence="2 3">
    <name type="scientific">Ignelater luminosus</name>
    <name type="common">Cucubano</name>
    <name type="synonym">Pyrophorus luminosus</name>
    <dbReference type="NCBI Taxonomy" id="2038154"/>
    <lineage>
        <taxon>Eukaryota</taxon>
        <taxon>Metazoa</taxon>
        <taxon>Ecdysozoa</taxon>
        <taxon>Arthropoda</taxon>
        <taxon>Hexapoda</taxon>
        <taxon>Insecta</taxon>
        <taxon>Pterygota</taxon>
        <taxon>Neoptera</taxon>
        <taxon>Endopterygota</taxon>
        <taxon>Coleoptera</taxon>
        <taxon>Polyphaga</taxon>
        <taxon>Elateriformia</taxon>
        <taxon>Elateroidea</taxon>
        <taxon>Elateridae</taxon>
        <taxon>Agrypninae</taxon>
        <taxon>Pyrophorini</taxon>
        <taxon>Ignelater</taxon>
    </lineage>
</organism>
<accession>A0A8K0D0Y1</accession>
<feature type="compositionally biased region" description="Polar residues" evidence="1">
    <location>
        <begin position="250"/>
        <end position="277"/>
    </location>
</feature>
<dbReference type="AlphaFoldDB" id="A0A8K0D0Y1"/>
<protein>
    <submittedName>
        <fullName evidence="2">Uncharacterized protein</fullName>
    </submittedName>
</protein>
<evidence type="ECO:0000256" key="1">
    <source>
        <dbReference type="SAM" id="MobiDB-lite"/>
    </source>
</evidence>
<proteinExistence type="predicted"/>
<evidence type="ECO:0000313" key="2">
    <source>
        <dbReference type="EMBL" id="KAF2897219.1"/>
    </source>
</evidence>
<evidence type="ECO:0000313" key="3">
    <source>
        <dbReference type="Proteomes" id="UP000801492"/>
    </source>
</evidence>
<comment type="caution">
    <text evidence="2">The sequence shown here is derived from an EMBL/GenBank/DDBJ whole genome shotgun (WGS) entry which is preliminary data.</text>
</comment>
<name>A0A8K0D0Y1_IGNLU</name>
<keyword evidence="3" id="KW-1185">Reference proteome</keyword>
<feature type="compositionally biased region" description="Acidic residues" evidence="1">
    <location>
        <begin position="213"/>
        <end position="225"/>
    </location>
</feature>
<gene>
    <name evidence="2" type="ORF">ILUMI_08956</name>
</gene>
<dbReference type="Proteomes" id="UP000801492">
    <property type="component" value="Unassembled WGS sequence"/>
</dbReference>
<feature type="region of interest" description="Disordered" evidence="1">
    <location>
        <begin position="208"/>
        <end position="289"/>
    </location>
</feature>
<dbReference type="EMBL" id="VTPC01004396">
    <property type="protein sequence ID" value="KAF2897219.1"/>
    <property type="molecule type" value="Genomic_DNA"/>
</dbReference>